<dbReference type="EMBL" id="JAUCMN010000011">
    <property type="protein sequence ID" value="MDM7892811.1"/>
    <property type="molecule type" value="Genomic_DNA"/>
</dbReference>
<comment type="caution">
    <text evidence="1">The sequence shown here is derived from an EMBL/GenBank/DDBJ whole genome shotgun (WGS) entry which is preliminary data.</text>
</comment>
<proteinExistence type="predicted"/>
<protein>
    <submittedName>
        <fullName evidence="1">Uncharacterized protein</fullName>
    </submittedName>
</protein>
<evidence type="ECO:0000313" key="2">
    <source>
        <dbReference type="Proteomes" id="UP001236404"/>
    </source>
</evidence>
<accession>A0ABT7TT87</accession>
<reference evidence="1 2" key="1">
    <citation type="submission" date="2023-06" db="EMBL/GenBank/DDBJ databases">
        <authorList>
            <person name="Feng G."/>
            <person name="Li J."/>
            <person name="Zhu H."/>
        </authorList>
    </citation>
    <scope>NUCLEOTIDE SEQUENCE [LARGE SCALE GENOMIC DNA]</scope>
    <source>
        <strain evidence="1 2">RHCKG28</strain>
    </source>
</reference>
<gene>
    <name evidence="1" type="ORF">QUG93_14050</name>
</gene>
<dbReference type="Proteomes" id="UP001236404">
    <property type="component" value="Unassembled WGS sequence"/>
</dbReference>
<dbReference type="RefSeq" id="WP_289474805.1">
    <property type="nucleotide sequence ID" value="NZ_JAUCMN010000011.1"/>
</dbReference>
<name>A0ABT7TT87_9MICO</name>
<organism evidence="1 2">
    <name type="scientific">Curtobacterium caseinilyticum</name>
    <dbReference type="NCBI Taxonomy" id="3055137"/>
    <lineage>
        <taxon>Bacteria</taxon>
        <taxon>Bacillati</taxon>
        <taxon>Actinomycetota</taxon>
        <taxon>Actinomycetes</taxon>
        <taxon>Micrococcales</taxon>
        <taxon>Microbacteriaceae</taxon>
        <taxon>Curtobacterium</taxon>
    </lineage>
</organism>
<keyword evidence="2" id="KW-1185">Reference proteome</keyword>
<evidence type="ECO:0000313" key="1">
    <source>
        <dbReference type="EMBL" id="MDM7892811.1"/>
    </source>
</evidence>
<sequence length="102" mass="10855">MGKQPRTVSALLAEVRGAVDEVRTVAAAEHDSARQGAATWLDSVFADVGTRAELRAAAKLALGLWGGMGSFSDANTREDGAAIDRLGRALTRARRSWFVREG</sequence>